<dbReference type="PANTHER" id="PTHR43280:SF28">
    <property type="entry name" value="HTH-TYPE TRANSCRIPTIONAL ACTIVATOR RHAS"/>
    <property type="match status" value="1"/>
</dbReference>
<evidence type="ECO:0000259" key="4">
    <source>
        <dbReference type="PROSITE" id="PS01124"/>
    </source>
</evidence>
<dbReference type="SMART" id="SM00342">
    <property type="entry name" value="HTH_ARAC"/>
    <property type="match status" value="1"/>
</dbReference>
<evidence type="ECO:0000313" key="6">
    <source>
        <dbReference type="Proteomes" id="UP000199031"/>
    </source>
</evidence>
<dbReference type="GO" id="GO:0043565">
    <property type="term" value="F:sequence-specific DNA binding"/>
    <property type="evidence" value="ECO:0007669"/>
    <property type="project" value="InterPro"/>
</dbReference>
<dbReference type="PROSITE" id="PS01124">
    <property type="entry name" value="HTH_ARAC_FAMILY_2"/>
    <property type="match status" value="1"/>
</dbReference>
<evidence type="ECO:0000256" key="3">
    <source>
        <dbReference type="ARBA" id="ARBA00023163"/>
    </source>
</evidence>
<organism evidence="5 6">
    <name type="scientific">Parafilimonas terrae</name>
    <dbReference type="NCBI Taxonomy" id="1465490"/>
    <lineage>
        <taxon>Bacteria</taxon>
        <taxon>Pseudomonadati</taxon>
        <taxon>Bacteroidota</taxon>
        <taxon>Chitinophagia</taxon>
        <taxon>Chitinophagales</taxon>
        <taxon>Chitinophagaceae</taxon>
        <taxon>Parafilimonas</taxon>
    </lineage>
</organism>
<reference evidence="5 6" key="1">
    <citation type="submission" date="2016-10" db="EMBL/GenBank/DDBJ databases">
        <authorList>
            <person name="de Groot N.N."/>
        </authorList>
    </citation>
    <scope>NUCLEOTIDE SEQUENCE [LARGE SCALE GENOMIC DNA]</scope>
    <source>
        <strain evidence="5 6">DSM 28286</strain>
    </source>
</reference>
<dbReference type="Gene3D" id="1.10.10.60">
    <property type="entry name" value="Homeodomain-like"/>
    <property type="match status" value="1"/>
</dbReference>
<evidence type="ECO:0000256" key="2">
    <source>
        <dbReference type="ARBA" id="ARBA00023125"/>
    </source>
</evidence>
<dbReference type="STRING" id="1465490.SAMN05444277_101964"/>
<dbReference type="InterPro" id="IPR020449">
    <property type="entry name" value="Tscrpt_reg_AraC-type_HTH"/>
</dbReference>
<dbReference type="SUPFAM" id="SSF46689">
    <property type="entry name" value="Homeodomain-like"/>
    <property type="match status" value="2"/>
</dbReference>
<feature type="domain" description="HTH araC/xylS-type" evidence="4">
    <location>
        <begin position="193"/>
        <end position="291"/>
    </location>
</feature>
<keyword evidence="3" id="KW-0804">Transcription</keyword>
<accession>A0A1I5SV47</accession>
<dbReference type="Pfam" id="PF12833">
    <property type="entry name" value="HTH_18"/>
    <property type="match status" value="1"/>
</dbReference>
<keyword evidence="1" id="KW-0805">Transcription regulation</keyword>
<dbReference type="PROSITE" id="PS00041">
    <property type="entry name" value="HTH_ARAC_FAMILY_1"/>
    <property type="match status" value="1"/>
</dbReference>
<dbReference type="GO" id="GO:0003700">
    <property type="term" value="F:DNA-binding transcription factor activity"/>
    <property type="evidence" value="ECO:0007669"/>
    <property type="project" value="InterPro"/>
</dbReference>
<evidence type="ECO:0000256" key="1">
    <source>
        <dbReference type="ARBA" id="ARBA00023015"/>
    </source>
</evidence>
<dbReference type="EMBL" id="FOXQ01000001">
    <property type="protein sequence ID" value="SFP74642.1"/>
    <property type="molecule type" value="Genomic_DNA"/>
</dbReference>
<evidence type="ECO:0000313" key="5">
    <source>
        <dbReference type="EMBL" id="SFP74642.1"/>
    </source>
</evidence>
<sequence>MNQFYLQQNAARELQPFPHIVELALKKNNAIRLDSLNTTAINSLRIYYVIDGKFEWLIHERQHILYPGDVAMILPGQKFGGGKGFLDIGTLCWINIKIERIDPAGKLVPGKWSSLSENERSTIGKILMMNNRPLHLQLKEAGLILEKIKAELCCQEIGFNTRVNHLIDELFIIITRGLTRQNNTLRNFPQTFLRLEQQLRQRLDYQWTVDEMAALVGLGTTAFNEKVKNYTGFSPLNYLINIRISEAIKLLKRGEASVTAIALDTGFYSSQHFSTTFKKLTGFTPSEFRKNNLLQK</sequence>
<keyword evidence="2 5" id="KW-0238">DNA-binding</keyword>
<name>A0A1I5SV47_9BACT</name>
<dbReference type="InterPro" id="IPR009057">
    <property type="entry name" value="Homeodomain-like_sf"/>
</dbReference>
<protein>
    <submittedName>
        <fullName evidence="5">AraC-type DNA-binding protein</fullName>
    </submittedName>
</protein>
<dbReference type="InterPro" id="IPR018062">
    <property type="entry name" value="HTH_AraC-typ_CS"/>
</dbReference>
<dbReference type="RefSeq" id="WP_090655293.1">
    <property type="nucleotide sequence ID" value="NZ_FOXQ01000001.1"/>
</dbReference>
<gene>
    <name evidence="5" type="ORF">SAMN05444277_101964</name>
</gene>
<keyword evidence="6" id="KW-1185">Reference proteome</keyword>
<dbReference type="PRINTS" id="PR00032">
    <property type="entry name" value="HTHARAC"/>
</dbReference>
<proteinExistence type="predicted"/>
<dbReference type="InterPro" id="IPR018060">
    <property type="entry name" value="HTH_AraC"/>
</dbReference>
<dbReference type="PANTHER" id="PTHR43280">
    <property type="entry name" value="ARAC-FAMILY TRANSCRIPTIONAL REGULATOR"/>
    <property type="match status" value="1"/>
</dbReference>
<dbReference type="SUPFAM" id="SSF51215">
    <property type="entry name" value="Regulatory protein AraC"/>
    <property type="match status" value="1"/>
</dbReference>
<dbReference type="Proteomes" id="UP000199031">
    <property type="component" value="Unassembled WGS sequence"/>
</dbReference>
<dbReference type="AlphaFoldDB" id="A0A1I5SV47"/>
<dbReference type="OrthoDB" id="1157557at2"/>
<dbReference type="InterPro" id="IPR037923">
    <property type="entry name" value="HTH-like"/>
</dbReference>